<proteinExistence type="predicted"/>
<comment type="caution">
    <text evidence="1">The sequence shown here is derived from an EMBL/GenBank/DDBJ whole genome shotgun (WGS) entry which is preliminary data.</text>
</comment>
<reference evidence="1 2" key="1">
    <citation type="submission" date="2020-08" db="EMBL/GenBank/DDBJ databases">
        <title>Genomic Encyclopedia of Type Strains, Phase IV (KMG-V): Genome sequencing to study the core and pangenomes of soil and plant-associated prokaryotes.</title>
        <authorList>
            <person name="Whitman W."/>
        </authorList>
    </citation>
    <scope>NUCLEOTIDE SEQUENCE [LARGE SCALE GENOMIC DNA]</scope>
    <source>
        <strain evidence="1 2">SRMrh-85</strain>
    </source>
</reference>
<keyword evidence="2" id="KW-1185">Reference proteome</keyword>
<evidence type="ECO:0000313" key="1">
    <source>
        <dbReference type="EMBL" id="MBB2928085.1"/>
    </source>
</evidence>
<dbReference type="Proteomes" id="UP000533533">
    <property type="component" value="Unassembled WGS sequence"/>
</dbReference>
<dbReference type="EMBL" id="JACHVZ010000006">
    <property type="protein sequence ID" value="MBB2928085.1"/>
    <property type="molecule type" value="Genomic_DNA"/>
</dbReference>
<organism evidence="1 2">
    <name type="scientific">Paraburkholderia silvatlantica</name>
    <dbReference type="NCBI Taxonomy" id="321895"/>
    <lineage>
        <taxon>Bacteria</taxon>
        <taxon>Pseudomonadati</taxon>
        <taxon>Pseudomonadota</taxon>
        <taxon>Betaproteobacteria</taxon>
        <taxon>Burkholderiales</taxon>
        <taxon>Burkholderiaceae</taxon>
        <taxon>Paraburkholderia</taxon>
    </lineage>
</organism>
<protein>
    <recommendedName>
        <fullName evidence="3">Transposase</fullName>
    </recommendedName>
</protein>
<evidence type="ECO:0008006" key="3">
    <source>
        <dbReference type="Google" id="ProtNLM"/>
    </source>
</evidence>
<sequence>MLSADSHGFELGERMYRWLTGQGISNHMVDSASIEVNRRARRLVFTRRHCGVPMIVIDVLARRVPIRAPQMRWDP</sequence>
<dbReference type="RefSeq" id="WP_110385499.1">
    <property type="nucleotide sequence ID" value="NZ_JACHVZ010000006.1"/>
</dbReference>
<name>A0ABR6FKW6_9BURK</name>
<accession>A0ABR6FKW6</accession>
<evidence type="ECO:0000313" key="2">
    <source>
        <dbReference type="Proteomes" id="UP000533533"/>
    </source>
</evidence>
<gene>
    <name evidence="1" type="ORF">FHX59_002506</name>
</gene>